<keyword evidence="5" id="KW-1185">Reference proteome</keyword>
<dbReference type="InterPro" id="IPR000315">
    <property type="entry name" value="Znf_B-box"/>
</dbReference>
<keyword evidence="1" id="KW-0863">Zinc-finger</keyword>
<dbReference type="EMBL" id="CAJPWZ010001599">
    <property type="protein sequence ID" value="CAG2218418.1"/>
    <property type="molecule type" value="Genomic_DNA"/>
</dbReference>
<keyword evidence="2" id="KW-0175">Coiled coil</keyword>
<feature type="domain" description="B box-type" evidence="3">
    <location>
        <begin position="62"/>
        <end position="103"/>
    </location>
</feature>
<dbReference type="SUPFAM" id="SSF101898">
    <property type="entry name" value="NHL repeat"/>
    <property type="match status" value="1"/>
</dbReference>
<dbReference type="OrthoDB" id="6150017at2759"/>
<dbReference type="CDD" id="cd19757">
    <property type="entry name" value="Bbox1"/>
    <property type="match status" value="1"/>
</dbReference>
<feature type="coiled-coil region" evidence="2">
    <location>
        <begin position="118"/>
        <end position="166"/>
    </location>
</feature>
<organism evidence="4 5">
    <name type="scientific">Mytilus edulis</name>
    <name type="common">Blue mussel</name>
    <dbReference type="NCBI Taxonomy" id="6550"/>
    <lineage>
        <taxon>Eukaryota</taxon>
        <taxon>Metazoa</taxon>
        <taxon>Spiralia</taxon>
        <taxon>Lophotrochozoa</taxon>
        <taxon>Mollusca</taxon>
        <taxon>Bivalvia</taxon>
        <taxon>Autobranchia</taxon>
        <taxon>Pteriomorphia</taxon>
        <taxon>Mytilida</taxon>
        <taxon>Mytiloidea</taxon>
        <taxon>Mytilidae</taxon>
        <taxon>Mytilinae</taxon>
        <taxon>Mytilus</taxon>
    </lineage>
</organism>
<dbReference type="PROSITE" id="PS50119">
    <property type="entry name" value="ZF_BBOX"/>
    <property type="match status" value="2"/>
</dbReference>
<comment type="caution">
    <text evidence="4">The sequence shown here is derived from an EMBL/GenBank/DDBJ whole genome shotgun (WGS) entry which is preliminary data.</text>
</comment>
<evidence type="ECO:0000256" key="1">
    <source>
        <dbReference type="PROSITE-ProRule" id="PRU00024"/>
    </source>
</evidence>
<name>A0A8S3SBQ9_MYTED</name>
<gene>
    <name evidence="4" type="ORF">MEDL_32121</name>
</gene>
<dbReference type="GO" id="GO:0061630">
    <property type="term" value="F:ubiquitin protein ligase activity"/>
    <property type="evidence" value="ECO:0007669"/>
    <property type="project" value="TreeGrafter"/>
</dbReference>
<feature type="domain" description="B box-type" evidence="3">
    <location>
        <begin position="1"/>
        <end position="47"/>
    </location>
</feature>
<evidence type="ECO:0000256" key="2">
    <source>
        <dbReference type="SAM" id="Coils"/>
    </source>
</evidence>
<dbReference type="Gene3D" id="3.30.160.60">
    <property type="entry name" value="Classic Zinc Finger"/>
    <property type="match status" value="1"/>
</dbReference>
<dbReference type="Proteomes" id="UP000683360">
    <property type="component" value="Unassembled WGS sequence"/>
</dbReference>
<dbReference type="CDD" id="cd19756">
    <property type="entry name" value="Bbox2"/>
    <property type="match status" value="1"/>
</dbReference>
<accession>A0A8S3SBQ9</accession>
<sequence>MPKPCELCETNTNVKWSCVQCNKYMCDQCKRIHLNTPTCAQHEVIDIKSVQARKDDFLAVATDNIPCKIHARKLYCMFCQTCDKLVCPECISSTHRKHELESMDKVCEEKLKNITTFHAKISEQLANCQSENQNLQQVKIKRNLHYDEIMKKIDESEKEIQGELHKYADGLRSRVTNEKQTLNELVITKDKQLKTFENRLQSKCHELETVIESKQGDIIVSTDLEIDGNLQDDSDNPLPNKILEFNYGKFETSIMGNIFGSHKSINASEEQLKHDFKVMKSYTTDLESVDQLCIINHHESWVCNTANQILLKMCLDEKISANKISLTGTMVSDMSRVSHNQILLSLFETGEVKILTESGVIKPLFSLAPLLTRGIHVTRNNDIILGVRKSDGDSIDGTKFNSKILWNLKKCIEYDEHGKRLFTLPGRIKTNFNNDIVVIDHISGSRSRVMVLGQGGELKWIYQGNTKINKTDNGFRAMSLVTTSTGNIIVADKSCNALHVLSMSVEILSCSIMKGQGIIFPNSLDIVDNNMQLWVGCGERKGKSDAKIHILKII</sequence>
<dbReference type="SUPFAM" id="SSF57845">
    <property type="entry name" value="B-box zinc-binding domain"/>
    <property type="match status" value="1"/>
</dbReference>
<proteinExistence type="predicted"/>
<evidence type="ECO:0000313" key="4">
    <source>
        <dbReference type="EMBL" id="CAG2218418.1"/>
    </source>
</evidence>
<evidence type="ECO:0000259" key="3">
    <source>
        <dbReference type="PROSITE" id="PS50119"/>
    </source>
</evidence>
<keyword evidence="1" id="KW-0479">Metal-binding</keyword>
<dbReference type="PANTHER" id="PTHR25462:SF296">
    <property type="entry name" value="MEIOTIC P26, ISOFORM F"/>
    <property type="match status" value="1"/>
</dbReference>
<protein>
    <recommendedName>
        <fullName evidence="3">B box-type domain-containing protein</fullName>
    </recommendedName>
</protein>
<reference evidence="4" key="1">
    <citation type="submission" date="2021-03" db="EMBL/GenBank/DDBJ databases">
        <authorList>
            <person name="Bekaert M."/>
        </authorList>
    </citation>
    <scope>NUCLEOTIDE SEQUENCE</scope>
</reference>
<dbReference type="Pfam" id="PF00643">
    <property type="entry name" value="zf-B_box"/>
    <property type="match status" value="1"/>
</dbReference>
<dbReference type="PANTHER" id="PTHR25462">
    <property type="entry name" value="BONUS, ISOFORM C-RELATED"/>
    <property type="match status" value="1"/>
</dbReference>
<dbReference type="InterPro" id="IPR047153">
    <property type="entry name" value="TRIM45/56/19-like"/>
</dbReference>
<dbReference type="AlphaFoldDB" id="A0A8S3SBQ9"/>
<keyword evidence="1" id="KW-0862">Zinc</keyword>
<dbReference type="GO" id="GO:0008270">
    <property type="term" value="F:zinc ion binding"/>
    <property type="evidence" value="ECO:0007669"/>
    <property type="project" value="UniProtKB-KW"/>
</dbReference>
<evidence type="ECO:0000313" key="5">
    <source>
        <dbReference type="Proteomes" id="UP000683360"/>
    </source>
</evidence>